<dbReference type="SUPFAM" id="SSF88723">
    <property type="entry name" value="PIN domain-like"/>
    <property type="match status" value="1"/>
</dbReference>
<dbReference type="EC" id="3.1.-.-" evidence="5"/>
<comment type="similarity">
    <text evidence="5">Belongs to the PINc/VapC protein family.</text>
</comment>
<dbReference type="CDD" id="cd09874">
    <property type="entry name" value="PIN_MT3492-like"/>
    <property type="match status" value="1"/>
</dbReference>
<evidence type="ECO:0000256" key="5">
    <source>
        <dbReference type="HAMAP-Rule" id="MF_00265"/>
    </source>
</evidence>
<keyword evidence="5" id="KW-0800">Toxin</keyword>
<dbReference type="Pfam" id="PF01850">
    <property type="entry name" value="PIN"/>
    <property type="match status" value="1"/>
</dbReference>
<dbReference type="RefSeq" id="WP_182297353.1">
    <property type="nucleotide sequence ID" value="NZ_CP059851.1"/>
</dbReference>
<evidence type="ECO:0000256" key="4">
    <source>
        <dbReference type="ARBA" id="ARBA00022801"/>
    </source>
</evidence>
<keyword evidence="2 5" id="KW-0540">Nuclease</keyword>
<evidence type="ECO:0000313" key="8">
    <source>
        <dbReference type="Proteomes" id="UP000515292"/>
    </source>
</evidence>
<accession>A0A7G5IJI8</accession>
<comment type="function">
    <text evidence="5">Toxic component of a toxin-antitoxin (TA) system. An RNase.</text>
</comment>
<gene>
    <name evidence="5" type="primary">vapC</name>
    <name evidence="7" type="ORF">H3309_03250</name>
</gene>
<organism evidence="7 8">
    <name type="scientific">Sandaracinobacteroides saxicola</name>
    <dbReference type="NCBI Taxonomy" id="2759707"/>
    <lineage>
        <taxon>Bacteria</taxon>
        <taxon>Pseudomonadati</taxon>
        <taxon>Pseudomonadota</taxon>
        <taxon>Alphaproteobacteria</taxon>
        <taxon>Sphingomonadales</taxon>
        <taxon>Sphingosinicellaceae</taxon>
        <taxon>Sandaracinobacteroides</taxon>
    </lineage>
</organism>
<comment type="cofactor">
    <cofactor evidence="5">
        <name>Mg(2+)</name>
        <dbReference type="ChEBI" id="CHEBI:18420"/>
    </cofactor>
</comment>
<dbReference type="InterPro" id="IPR022907">
    <property type="entry name" value="VapC_family"/>
</dbReference>
<reference evidence="7 8" key="1">
    <citation type="submission" date="2020-07" db="EMBL/GenBank/DDBJ databases">
        <title>Complete genome sequence for Sandaracinobacter sp. M6.</title>
        <authorList>
            <person name="Tang Y."/>
            <person name="Liu Q."/>
            <person name="Guo Z."/>
            <person name="Lei P."/>
            <person name="Huang B."/>
        </authorList>
    </citation>
    <scope>NUCLEOTIDE SEQUENCE [LARGE SCALE GENOMIC DNA]</scope>
    <source>
        <strain evidence="7 8">M6</strain>
    </source>
</reference>
<dbReference type="GO" id="GO:0004540">
    <property type="term" value="F:RNA nuclease activity"/>
    <property type="evidence" value="ECO:0007669"/>
    <property type="project" value="InterPro"/>
</dbReference>
<sequence>MIFFDSSALVAHFAAEPDASWVYHQILAAPAIAANELVRGECSSAILCKARTRAIEAETVLALLEQLDAWFADADDIPAITPTDLTTATTLCRHPDLALRMPDAIHLAQCQRLAATLLTRDTAMARAATTLGIAATTP</sequence>
<dbReference type="KEGG" id="sand:H3309_03250"/>
<evidence type="ECO:0000256" key="3">
    <source>
        <dbReference type="ARBA" id="ARBA00022723"/>
    </source>
</evidence>
<dbReference type="GO" id="GO:0090729">
    <property type="term" value="F:toxin activity"/>
    <property type="evidence" value="ECO:0007669"/>
    <property type="project" value="UniProtKB-KW"/>
</dbReference>
<evidence type="ECO:0000313" key="7">
    <source>
        <dbReference type="EMBL" id="QMW23530.1"/>
    </source>
</evidence>
<evidence type="ECO:0000259" key="6">
    <source>
        <dbReference type="Pfam" id="PF01850"/>
    </source>
</evidence>
<feature type="binding site" evidence="5">
    <location>
        <position position="5"/>
    </location>
    <ligand>
        <name>Mg(2+)</name>
        <dbReference type="ChEBI" id="CHEBI:18420"/>
    </ligand>
</feature>
<feature type="binding site" evidence="5">
    <location>
        <position position="103"/>
    </location>
    <ligand>
        <name>Mg(2+)</name>
        <dbReference type="ChEBI" id="CHEBI:18420"/>
    </ligand>
</feature>
<keyword evidence="5" id="KW-0460">Magnesium</keyword>
<evidence type="ECO:0000256" key="2">
    <source>
        <dbReference type="ARBA" id="ARBA00022722"/>
    </source>
</evidence>
<dbReference type="InterPro" id="IPR002716">
    <property type="entry name" value="PIN_dom"/>
</dbReference>
<evidence type="ECO:0000256" key="1">
    <source>
        <dbReference type="ARBA" id="ARBA00022649"/>
    </source>
</evidence>
<keyword evidence="8" id="KW-1185">Reference proteome</keyword>
<protein>
    <recommendedName>
        <fullName evidence="5">Ribonuclease VapC</fullName>
        <shortName evidence="5">RNase VapC</shortName>
        <ecNumber evidence="5">3.1.-.-</ecNumber>
    </recommendedName>
    <alternativeName>
        <fullName evidence="5">Toxin VapC</fullName>
    </alternativeName>
</protein>
<dbReference type="InterPro" id="IPR029060">
    <property type="entry name" value="PIN-like_dom_sf"/>
</dbReference>
<keyword evidence="4 5" id="KW-0378">Hydrolase</keyword>
<dbReference type="Proteomes" id="UP000515292">
    <property type="component" value="Chromosome"/>
</dbReference>
<keyword evidence="1 5" id="KW-1277">Toxin-antitoxin system</keyword>
<dbReference type="AlphaFoldDB" id="A0A7G5IJI8"/>
<name>A0A7G5IJI8_9SPHN</name>
<proteinExistence type="inferred from homology"/>
<dbReference type="GO" id="GO:0000287">
    <property type="term" value="F:magnesium ion binding"/>
    <property type="evidence" value="ECO:0007669"/>
    <property type="project" value="UniProtKB-UniRule"/>
</dbReference>
<feature type="domain" description="PIN" evidence="6">
    <location>
        <begin position="2"/>
        <end position="128"/>
    </location>
</feature>
<dbReference type="HAMAP" id="MF_00265">
    <property type="entry name" value="VapC_Nob1"/>
    <property type="match status" value="1"/>
</dbReference>
<dbReference type="EMBL" id="CP059851">
    <property type="protein sequence ID" value="QMW23530.1"/>
    <property type="molecule type" value="Genomic_DNA"/>
</dbReference>
<dbReference type="GO" id="GO:0016787">
    <property type="term" value="F:hydrolase activity"/>
    <property type="evidence" value="ECO:0007669"/>
    <property type="project" value="UniProtKB-KW"/>
</dbReference>
<dbReference type="Gene3D" id="3.40.50.1010">
    <property type="entry name" value="5'-nuclease"/>
    <property type="match status" value="1"/>
</dbReference>
<keyword evidence="3 5" id="KW-0479">Metal-binding</keyword>